<keyword evidence="2" id="KW-0732">Signal</keyword>
<sequence>MKYIYRLVFLVILFAFITACNQTEMGRDKDVDQLGQSHPLSYPNNVNYQEDQREDRIPVNPGREQNIFEEERELTEDRIPVNPGEEQNNFKEDEDLTNRPKVTNQNGNQDYLERIVQLTNQERELEGLPPLKIDPSLEEVASVKAKDMQEKNYFSHTSPTYGSPFDMLKEFGVSYTKASENIAKGQPTPGVVIEAWMKSDGHRRNIMDPEMTHIGVGYDTKGDYWTQFFIRK</sequence>
<dbReference type="OrthoDB" id="9783944at2"/>
<gene>
    <name evidence="4" type="ORF">DFR57_10252</name>
</gene>
<dbReference type="SUPFAM" id="SSF55797">
    <property type="entry name" value="PR-1-like"/>
    <property type="match status" value="1"/>
</dbReference>
<feature type="signal peptide" evidence="2">
    <location>
        <begin position="1"/>
        <end position="21"/>
    </location>
</feature>
<dbReference type="PANTHER" id="PTHR31157">
    <property type="entry name" value="SCP DOMAIN-CONTAINING PROTEIN"/>
    <property type="match status" value="1"/>
</dbReference>
<keyword evidence="5" id="KW-1185">Reference proteome</keyword>
<feature type="chain" id="PRO_5039552000" evidence="2">
    <location>
        <begin position="22"/>
        <end position="232"/>
    </location>
</feature>
<dbReference type="Gene3D" id="3.40.33.10">
    <property type="entry name" value="CAP"/>
    <property type="match status" value="1"/>
</dbReference>
<evidence type="ECO:0000259" key="3">
    <source>
        <dbReference type="Pfam" id="PF00188"/>
    </source>
</evidence>
<dbReference type="Pfam" id="PF00188">
    <property type="entry name" value="CAP"/>
    <property type="match status" value="1"/>
</dbReference>
<dbReference type="Proteomes" id="UP000252585">
    <property type="component" value="Unassembled WGS sequence"/>
</dbReference>
<feature type="region of interest" description="Disordered" evidence="1">
    <location>
        <begin position="78"/>
        <end position="107"/>
    </location>
</feature>
<evidence type="ECO:0000313" key="5">
    <source>
        <dbReference type="Proteomes" id="UP000252585"/>
    </source>
</evidence>
<evidence type="ECO:0000256" key="2">
    <source>
        <dbReference type="SAM" id="SignalP"/>
    </source>
</evidence>
<reference evidence="4 5" key="1">
    <citation type="submission" date="2018-07" db="EMBL/GenBank/DDBJ databases">
        <title>Genomic Encyclopedia of Type Strains, Phase IV (KMG-IV): sequencing the most valuable type-strain genomes for metagenomic binning, comparative biology and taxonomic classification.</title>
        <authorList>
            <person name="Goeker M."/>
        </authorList>
    </citation>
    <scope>NUCLEOTIDE SEQUENCE [LARGE SCALE GENOMIC DNA]</scope>
    <source>
        <strain evidence="4 5">DSM 27696</strain>
    </source>
</reference>
<dbReference type="InterPro" id="IPR035940">
    <property type="entry name" value="CAP_sf"/>
</dbReference>
<dbReference type="AlphaFoldDB" id="A0A368YD30"/>
<feature type="domain" description="SCP" evidence="3">
    <location>
        <begin position="117"/>
        <end position="226"/>
    </location>
</feature>
<name>A0A368YD30_9BACI</name>
<comment type="caution">
    <text evidence="4">The sequence shown here is derived from an EMBL/GenBank/DDBJ whole genome shotgun (WGS) entry which is preliminary data.</text>
</comment>
<dbReference type="PROSITE" id="PS51257">
    <property type="entry name" value="PROKAR_LIPOPROTEIN"/>
    <property type="match status" value="1"/>
</dbReference>
<accession>A0A368YD30</accession>
<dbReference type="CDD" id="cd05379">
    <property type="entry name" value="CAP_bacterial"/>
    <property type="match status" value="1"/>
</dbReference>
<proteinExistence type="predicted"/>
<evidence type="ECO:0000313" key="4">
    <source>
        <dbReference type="EMBL" id="RCW76777.1"/>
    </source>
</evidence>
<dbReference type="EMBL" id="QPJJ01000002">
    <property type="protein sequence ID" value="RCW76777.1"/>
    <property type="molecule type" value="Genomic_DNA"/>
</dbReference>
<dbReference type="InterPro" id="IPR014044">
    <property type="entry name" value="CAP_dom"/>
</dbReference>
<dbReference type="RefSeq" id="WP_114351554.1">
    <property type="nucleotide sequence ID" value="NZ_QPJJ01000002.1"/>
</dbReference>
<evidence type="ECO:0000256" key="1">
    <source>
        <dbReference type="SAM" id="MobiDB-lite"/>
    </source>
</evidence>
<dbReference type="PANTHER" id="PTHR31157:SF1">
    <property type="entry name" value="SCP DOMAIN-CONTAINING PROTEIN"/>
    <property type="match status" value="1"/>
</dbReference>
<organism evidence="4 5">
    <name type="scientific">Saliterribacillus persicus</name>
    <dbReference type="NCBI Taxonomy" id="930114"/>
    <lineage>
        <taxon>Bacteria</taxon>
        <taxon>Bacillati</taxon>
        <taxon>Bacillota</taxon>
        <taxon>Bacilli</taxon>
        <taxon>Bacillales</taxon>
        <taxon>Bacillaceae</taxon>
        <taxon>Saliterribacillus</taxon>
    </lineage>
</organism>
<protein>
    <submittedName>
        <fullName evidence="4">Putative YkwD family protein</fullName>
    </submittedName>
</protein>